<dbReference type="PANTHER" id="PTHR18901:SF38">
    <property type="entry name" value="PSEUDOURIDINE-5'-PHOSPHATASE"/>
    <property type="match status" value="1"/>
</dbReference>
<dbReference type="RefSeq" id="WP_003338080.1">
    <property type="nucleotide sequence ID" value="NZ_CP007806.1"/>
</dbReference>
<dbReference type="NCBIfam" id="TIGR01509">
    <property type="entry name" value="HAD-SF-IA-v3"/>
    <property type="match status" value="1"/>
</dbReference>
<dbReference type="SFLD" id="SFLDS00003">
    <property type="entry name" value="Haloacid_Dehalogenase"/>
    <property type="match status" value="1"/>
</dbReference>
<dbReference type="EC" id="3.1.3.-" evidence="1"/>
<dbReference type="InterPro" id="IPR023198">
    <property type="entry name" value="PGP-like_dom2"/>
</dbReference>
<dbReference type="Gene3D" id="3.40.50.1000">
    <property type="entry name" value="HAD superfamily/HAD-like"/>
    <property type="match status" value="1"/>
</dbReference>
<dbReference type="InterPro" id="IPR041492">
    <property type="entry name" value="HAD_2"/>
</dbReference>
<name>A0A075R1X3_BRELA</name>
<dbReference type="eggNOG" id="COG0637">
    <property type="taxonomic scope" value="Bacteria"/>
</dbReference>
<dbReference type="SFLD" id="SFLDG01129">
    <property type="entry name" value="C1.5:_HAD__Beta-PGM__Phosphata"/>
    <property type="match status" value="1"/>
</dbReference>
<keyword evidence="2" id="KW-1185">Reference proteome</keyword>
<gene>
    <name evidence="1" type="ORF">BRLA_c015210</name>
</gene>
<dbReference type="HOGENOM" id="CLU_045011_13_2_9"/>
<evidence type="ECO:0000313" key="2">
    <source>
        <dbReference type="Proteomes" id="UP000005850"/>
    </source>
</evidence>
<protein>
    <submittedName>
        <fullName evidence="1">Phosphorylated carbohydrates phosphatase</fullName>
        <ecNumber evidence="1">3.1.3.-</ecNumber>
    </submittedName>
</protein>
<dbReference type="KEGG" id="blr:BRLA_c015210"/>
<dbReference type="InterPro" id="IPR023214">
    <property type="entry name" value="HAD_sf"/>
</dbReference>
<proteinExistence type="predicted"/>
<dbReference type="Proteomes" id="UP000005850">
    <property type="component" value="Chromosome"/>
</dbReference>
<dbReference type="PANTHER" id="PTHR18901">
    <property type="entry name" value="2-DEOXYGLUCOSE-6-PHOSPHATE PHOSPHATASE 2"/>
    <property type="match status" value="1"/>
</dbReference>
<evidence type="ECO:0000313" key="1">
    <source>
        <dbReference type="EMBL" id="AIG25849.1"/>
    </source>
</evidence>
<dbReference type="SFLD" id="SFLDG01135">
    <property type="entry name" value="C1.5.6:_HAD__Beta-PGM__Phospha"/>
    <property type="match status" value="1"/>
</dbReference>
<dbReference type="AlphaFoldDB" id="A0A075R1X3"/>
<dbReference type="Pfam" id="PF13419">
    <property type="entry name" value="HAD_2"/>
    <property type="match status" value="1"/>
</dbReference>
<dbReference type="GO" id="GO:0016787">
    <property type="term" value="F:hydrolase activity"/>
    <property type="evidence" value="ECO:0007669"/>
    <property type="project" value="UniProtKB-KW"/>
</dbReference>
<accession>A0A075R1X3</accession>
<dbReference type="STRING" id="1042163.BRLA_c015210"/>
<dbReference type="SUPFAM" id="SSF56784">
    <property type="entry name" value="HAD-like"/>
    <property type="match status" value="1"/>
</dbReference>
<keyword evidence="1" id="KW-0378">Hydrolase</keyword>
<dbReference type="InterPro" id="IPR006439">
    <property type="entry name" value="HAD-SF_hydro_IA"/>
</dbReference>
<dbReference type="EMBL" id="CP007806">
    <property type="protein sequence ID" value="AIG25849.1"/>
    <property type="molecule type" value="Genomic_DNA"/>
</dbReference>
<reference evidence="1 2" key="1">
    <citation type="journal article" date="2011" name="J. Bacteriol.">
        <title>Genome sequence of Brevibacillus laterosporus LMG 15441, a pathogen of invertebrates.</title>
        <authorList>
            <person name="Djukic M."/>
            <person name="Poehlein A."/>
            <person name="Thurmer A."/>
            <person name="Daniel R."/>
        </authorList>
    </citation>
    <scope>NUCLEOTIDE SEQUENCE [LARGE SCALE GENOMIC DNA]</scope>
    <source>
        <strain evidence="1 2">LMG 15441</strain>
    </source>
</reference>
<sequence length="217" mass="24865">MIKALVFDFDGTILDTEWTLYQSFKEIYDSYGVILPVDLWSQGVGSELVFDPFSHLEELIQTPIDRVATEDKWLNRHRELLQTTDLRPGVRDYLEAARNLGLKIGLASSSPRSWVDPHLKKYGIRDYFSCVLTKDDVLQVKPDPELYTKTLECLGVRPYEAIAVEDSVTGAKAAKAAGMYCMITPHELSRKHIFAEYDVRMESLAERQLEQVLEDFK</sequence>
<dbReference type="Gene3D" id="1.10.150.240">
    <property type="entry name" value="Putative phosphatase, domain 2"/>
    <property type="match status" value="1"/>
</dbReference>
<dbReference type="InterPro" id="IPR036412">
    <property type="entry name" value="HAD-like_sf"/>
</dbReference>
<organism evidence="1 2">
    <name type="scientific">Brevibacillus laterosporus LMG 15441</name>
    <dbReference type="NCBI Taxonomy" id="1042163"/>
    <lineage>
        <taxon>Bacteria</taxon>
        <taxon>Bacillati</taxon>
        <taxon>Bacillota</taxon>
        <taxon>Bacilli</taxon>
        <taxon>Bacillales</taxon>
        <taxon>Paenibacillaceae</taxon>
        <taxon>Brevibacillus</taxon>
    </lineage>
</organism>
<dbReference type="PRINTS" id="PR00413">
    <property type="entry name" value="HADHALOGNASE"/>
</dbReference>
<dbReference type="NCBIfam" id="TIGR01549">
    <property type="entry name" value="HAD-SF-IA-v1"/>
    <property type="match status" value="1"/>
</dbReference>